<proteinExistence type="predicted"/>
<dbReference type="InterPro" id="IPR000477">
    <property type="entry name" value="RT_dom"/>
</dbReference>
<dbReference type="Proteomes" id="UP000257109">
    <property type="component" value="Unassembled WGS sequence"/>
</dbReference>
<feature type="non-terminal residue" evidence="2">
    <location>
        <position position="1"/>
    </location>
</feature>
<organism evidence="2 3">
    <name type="scientific">Mucuna pruriens</name>
    <name type="common">Velvet bean</name>
    <name type="synonym">Dolichos pruriens</name>
    <dbReference type="NCBI Taxonomy" id="157652"/>
    <lineage>
        <taxon>Eukaryota</taxon>
        <taxon>Viridiplantae</taxon>
        <taxon>Streptophyta</taxon>
        <taxon>Embryophyta</taxon>
        <taxon>Tracheophyta</taxon>
        <taxon>Spermatophyta</taxon>
        <taxon>Magnoliopsida</taxon>
        <taxon>eudicotyledons</taxon>
        <taxon>Gunneridae</taxon>
        <taxon>Pentapetalae</taxon>
        <taxon>rosids</taxon>
        <taxon>fabids</taxon>
        <taxon>Fabales</taxon>
        <taxon>Fabaceae</taxon>
        <taxon>Papilionoideae</taxon>
        <taxon>50 kb inversion clade</taxon>
        <taxon>NPAAA clade</taxon>
        <taxon>indigoferoid/millettioid clade</taxon>
        <taxon>Phaseoleae</taxon>
        <taxon>Mucuna</taxon>
    </lineage>
</organism>
<dbReference type="OrthoDB" id="1701144at2759"/>
<dbReference type="InterPro" id="IPR053134">
    <property type="entry name" value="RNA-dir_DNA_polymerase"/>
</dbReference>
<dbReference type="Pfam" id="PF00078">
    <property type="entry name" value="RVT_1"/>
    <property type="match status" value="1"/>
</dbReference>
<dbReference type="InterPro" id="IPR043128">
    <property type="entry name" value="Rev_trsase/Diguanyl_cyclase"/>
</dbReference>
<feature type="domain" description="Reverse transcriptase" evidence="1">
    <location>
        <begin position="64"/>
        <end position="213"/>
    </location>
</feature>
<evidence type="ECO:0000313" key="3">
    <source>
        <dbReference type="Proteomes" id="UP000257109"/>
    </source>
</evidence>
<dbReference type="EMBL" id="QJKJ01001080">
    <property type="protein sequence ID" value="RDY09281.1"/>
    <property type="molecule type" value="Genomic_DNA"/>
</dbReference>
<comment type="caution">
    <text evidence="2">The sequence shown here is derived from an EMBL/GenBank/DDBJ whole genome shotgun (WGS) entry which is preliminary data.</text>
</comment>
<keyword evidence="3" id="KW-1185">Reference proteome</keyword>
<evidence type="ECO:0000313" key="2">
    <source>
        <dbReference type="EMBL" id="RDY09281.1"/>
    </source>
</evidence>
<reference evidence="2" key="1">
    <citation type="submission" date="2018-05" db="EMBL/GenBank/DDBJ databases">
        <title>Draft genome of Mucuna pruriens seed.</title>
        <authorList>
            <person name="Nnadi N.E."/>
            <person name="Vos R."/>
            <person name="Hasami M.H."/>
            <person name="Devisetty U.K."/>
            <person name="Aguiy J.C."/>
        </authorList>
    </citation>
    <scope>NUCLEOTIDE SEQUENCE [LARGE SCALE GENOMIC DNA]</scope>
    <source>
        <strain evidence="2">JCA_2017</strain>
    </source>
</reference>
<dbReference type="PANTHER" id="PTHR24559">
    <property type="entry name" value="TRANSPOSON TY3-I GAG-POL POLYPROTEIN"/>
    <property type="match status" value="1"/>
</dbReference>
<name>A0A371I2J8_MUCPR</name>
<accession>A0A371I2J8</accession>
<dbReference type="GO" id="GO:0003964">
    <property type="term" value="F:RNA-directed DNA polymerase activity"/>
    <property type="evidence" value="ECO:0007669"/>
    <property type="project" value="UniProtKB-KW"/>
</dbReference>
<dbReference type="GO" id="GO:0016787">
    <property type="term" value="F:hydrolase activity"/>
    <property type="evidence" value="ECO:0007669"/>
    <property type="project" value="UniProtKB-KW"/>
</dbReference>
<dbReference type="Gene3D" id="3.30.70.270">
    <property type="match status" value="1"/>
</dbReference>
<dbReference type="InterPro" id="IPR043502">
    <property type="entry name" value="DNA/RNA_pol_sf"/>
</dbReference>
<dbReference type="AlphaFoldDB" id="A0A371I2J8"/>
<dbReference type="SUPFAM" id="SSF56672">
    <property type="entry name" value="DNA/RNA polymerases"/>
    <property type="match status" value="1"/>
</dbReference>
<gene>
    <name evidence="2" type="ORF">CR513_06355</name>
</gene>
<dbReference type="PANTHER" id="PTHR24559:SF444">
    <property type="entry name" value="REVERSE TRANSCRIPTASE DOMAIN-CONTAINING PROTEIN"/>
    <property type="match status" value="1"/>
</dbReference>
<dbReference type="CDD" id="cd01647">
    <property type="entry name" value="RT_LTR"/>
    <property type="match status" value="1"/>
</dbReference>
<protein>
    <recommendedName>
        <fullName evidence="1">Reverse transcriptase domain-containing protein</fullName>
    </recommendedName>
</protein>
<dbReference type="Gene3D" id="3.10.10.10">
    <property type="entry name" value="HIV Type 1 Reverse Transcriptase, subunit A, domain 1"/>
    <property type="match status" value="1"/>
</dbReference>
<evidence type="ECO:0000259" key="1">
    <source>
        <dbReference type="Pfam" id="PF00078"/>
    </source>
</evidence>
<dbReference type="GO" id="GO:0004519">
    <property type="term" value="F:endonuclease activity"/>
    <property type="evidence" value="ECO:0007669"/>
    <property type="project" value="UniProtKB-KW"/>
</dbReference>
<sequence>MEAIVHEVRGLHNLMELVVEELVLSLRVGPISIAPYRMSPIKLVELKKQLEECFFIGSTSLVSKEEDGSIRLCVDYHQMNKVMVKNRYPLPRTDDLIDQKMFSKIDLRSGYHQICVKFEDVPRSTFRTHYGHYEYLVMPFDVTNVLGMFMDYMNMIFHPYLDSFVFVFIKDILLYSKSREEHPEHLRVVLQVLKDKQLYAKMSECDFWLQELKARERNYPTHDLELATVVFALNMWRHYLYGPRLEAIRIVFAFVAYKDIKRKS</sequence>